<dbReference type="PROSITE" id="PS50893">
    <property type="entry name" value="ABC_TRANSPORTER_2"/>
    <property type="match status" value="1"/>
</dbReference>
<dbReference type="Pfam" id="PF08352">
    <property type="entry name" value="oligo_HPY"/>
    <property type="match status" value="1"/>
</dbReference>
<dbReference type="EMBL" id="JACHMM010000001">
    <property type="protein sequence ID" value="MBB5788833.1"/>
    <property type="molecule type" value="Genomic_DNA"/>
</dbReference>
<dbReference type="AlphaFoldDB" id="A0A7W9LM26"/>
<dbReference type="GO" id="GO:0005524">
    <property type="term" value="F:ATP binding"/>
    <property type="evidence" value="ECO:0007669"/>
    <property type="project" value="UniProtKB-KW"/>
</dbReference>
<dbReference type="InterPro" id="IPR027417">
    <property type="entry name" value="P-loop_NTPase"/>
</dbReference>
<dbReference type="Pfam" id="PF00005">
    <property type="entry name" value="ABC_tran"/>
    <property type="match status" value="1"/>
</dbReference>
<evidence type="ECO:0000259" key="4">
    <source>
        <dbReference type="PROSITE" id="PS50893"/>
    </source>
</evidence>
<dbReference type="GO" id="GO:0015833">
    <property type="term" value="P:peptide transport"/>
    <property type="evidence" value="ECO:0007669"/>
    <property type="project" value="InterPro"/>
</dbReference>
<sequence length="327" mass="35687">MSQSTPVLDVRGLSKRFRQLSPLSRRTVGLIDAMAEVDLRVEAGRTTALVGESGSGKTTLARCVLGLETPDAGVVRIGDLEAHPGRPRAKERAARVQVVFQDPNTSLTPRMELRHIIGEPLVVHRAVSSRRELADRVAEAMESVGIPRDWARRRPSELSGGQRQRVAIARALVLRPSLIVLDEPVSALDVSIQAQIINLLEELQDAYGIGYLLISHDLAIVRAIAHSVYVMYRGRIVESGAPDRVLTTPRHPYTESLLHAEPSHPAWDLDVFDTTAERPGRSDWREGCAFAGRCGRALDVCRGEVPADVGAPDGGVLLCHHPLPSHP</sequence>
<dbReference type="RefSeq" id="WP_184823756.1">
    <property type="nucleotide sequence ID" value="NZ_JACHMM010000001.1"/>
</dbReference>
<name>A0A7W9LM26_9ACTN</name>
<evidence type="ECO:0000313" key="6">
    <source>
        <dbReference type="Proteomes" id="UP000542813"/>
    </source>
</evidence>
<keyword evidence="6" id="KW-1185">Reference proteome</keyword>
<dbReference type="Proteomes" id="UP000542813">
    <property type="component" value="Unassembled WGS sequence"/>
</dbReference>
<dbReference type="PROSITE" id="PS00211">
    <property type="entry name" value="ABC_TRANSPORTER_1"/>
    <property type="match status" value="1"/>
</dbReference>
<keyword evidence="1" id="KW-0813">Transport</keyword>
<dbReference type="InterPro" id="IPR003593">
    <property type="entry name" value="AAA+_ATPase"/>
</dbReference>
<dbReference type="PANTHER" id="PTHR43776">
    <property type="entry name" value="TRANSPORT ATP-BINDING PROTEIN"/>
    <property type="match status" value="1"/>
</dbReference>
<dbReference type="SUPFAM" id="SSF52540">
    <property type="entry name" value="P-loop containing nucleoside triphosphate hydrolases"/>
    <property type="match status" value="1"/>
</dbReference>
<evidence type="ECO:0000313" key="5">
    <source>
        <dbReference type="EMBL" id="MBB5788833.1"/>
    </source>
</evidence>
<proteinExistence type="predicted"/>
<reference evidence="5 6" key="1">
    <citation type="submission" date="2020-08" db="EMBL/GenBank/DDBJ databases">
        <title>Sequencing the genomes of 1000 actinobacteria strains.</title>
        <authorList>
            <person name="Klenk H.-P."/>
        </authorList>
    </citation>
    <scope>NUCLEOTIDE SEQUENCE [LARGE SCALE GENOMIC DNA]</scope>
    <source>
        <strain evidence="5 6">DSM 102122</strain>
    </source>
</reference>
<feature type="domain" description="ABC transporter" evidence="4">
    <location>
        <begin position="18"/>
        <end position="258"/>
    </location>
</feature>
<dbReference type="InterPro" id="IPR003439">
    <property type="entry name" value="ABC_transporter-like_ATP-bd"/>
</dbReference>
<dbReference type="InterPro" id="IPR013563">
    <property type="entry name" value="Oligopep_ABC_C"/>
</dbReference>
<dbReference type="InterPro" id="IPR017871">
    <property type="entry name" value="ABC_transporter-like_CS"/>
</dbReference>
<keyword evidence="2" id="KW-0547">Nucleotide-binding</keyword>
<evidence type="ECO:0000256" key="3">
    <source>
        <dbReference type="ARBA" id="ARBA00022840"/>
    </source>
</evidence>
<dbReference type="InterPro" id="IPR050319">
    <property type="entry name" value="ABC_transp_ATP-bind"/>
</dbReference>
<organism evidence="5 6">
    <name type="scientific">Jiangella mangrovi</name>
    <dbReference type="NCBI Taxonomy" id="1524084"/>
    <lineage>
        <taxon>Bacteria</taxon>
        <taxon>Bacillati</taxon>
        <taxon>Actinomycetota</taxon>
        <taxon>Actinomycetes</taxon>
        <taxon>Jiangellales</taxon>
        <taxon>Jiangellaceae</taxon>
        <taxon>Jiangella</taxon>
    </lineage>
</organism>
<dbReference type="Gene3D" id="3.40.50.300">
    <property type="entry name" value="P-loop containing nucleotide triphosphate hydrolases"/>
    <property type="match status" value="1"/>
</dbReference>
<evidence type="ECO:0000256" key="2">
    <source>
        <dbReference type="ARBA" id="ARBA00022741"/>
    </source>
</evidence>
<accession>A0A7W9LM26</accession>
<gene>
    <name evidence="5" type="ORF">HD601_003408</name>
</gene>
<dbReference type="SMART" id="SM00382">
    <property type="entry name" value="AAA"/>
    <property type="match status" value="1"/>
</dbReference>
<protein>
    <submittedName>
        <fullName evidence="5">Oligopeptide/dipeptide ABC transporter ATP-binding protein</fullName>
    </submittedName>
</protein>
<keyword evidence="3 5" id="KW-0067">ATP-binding</keyword>
<dbReference type="GO" id="GO:0016887">
    <property type="term" value="F:ATP hydrolysis activity"/>
    <property type="evidence" value="ECO:0007669"/>
    <property type="project" value="InterPro"/>
</dbReference>
<dbReference type="CDD" id="cd03257">
    <property type="entry name" value="ABC_NikE_OppD_transporters"/>
    <property type="match status" value="1"/>
</dbReference>
<dbReference type="NCBIfam" id="TIGR01727">
    <property type="entry name" value="oligo_HPY"/>
    <property type="match status" value="1"/>
</dbReference>
<evidence type="ECO:0000256" key="1">
    <source>
        <dbReference type="ARBA" id="ARBA00022448"/>
    </source>
</evidence>
<comment type="caution">
    <text evidence="5">The sequence shown here is derived from an EMBL/GenBank/DDBJ whole genome shotgun (WGS) entry which is preliminary data.</text>
</comment>
<dbReference type="GO" id="GO:0055085">
    <property type="term" value="P:transmembrane transport"/>
    <property type="evidence" value="ECO:0007669"/>
    <property type="project" value="UniProtKB-ARBA"/>
</dbReference>